<name>A0A9Y1BJI3_9ARCH</name>
<feature type="coiled-coil region" evidence="1">
    <location>
        <begin position="295"/>
        <end position="396"/>
    </location>
</feature>
<evidence type="ECO:0000256" key="1">
    <source>
        <dbReference type="SAM" id="Coils"/>
    </source>
</evidence>
<accession>A0A9Y1BJI3</accession>
<keyword evidence="1" id="KW-0175">Coiled coil</keyword>
<feature type="coiled-coil region" evidence="1">
    <location>
        <begin position="123"/>
        <end position="205"/>
    </location>
</feature>
<proteinExistence type="predicted"/>
<gene>
    <name evidence="2" type="ORF">K9W45_10295</name>
</gene>
<organism evidence="2">
    <name type="scientific">Candidatus Heimdallarchaeum aukensis</name>
    <dbReference type="NCBI Taxonomy" id="2876573"/>
    <lineage>
        <taxon>Archaea</taxon>
        <taxon>Promethearchaeati</taxon>
        <taxon>Candidatus Heimdallarchaeota</taxon>
        <taxon>Candidatus Heimdallarchaeia (ex Rinke et al. 2021) (nom. nud.)</taxon>
        <taxon>Candidatus Heimdallarchaeales</taxon>
        <taxon>Candidatus Heimdallarchaeaceae</taxon>
        <taxon>Candidatus Heimdallarchaeum</taxon>
    </lineage>
</organism>
<evidence type="ECO:0000313" key="2">
    <source>
        <dbReference type="EMBL" id="UJG40218.1"/>
    </source>
</evidence>
<dbReference type="Proteomes" id="UP001201020">
    <property type="component" value="Chromosome"/>
</dbReference>
<dbReference type="EMBL" id="CP084166">
    <property type="protein sequence ID" value="UJG40218.1"/>
    <property type="molecule type" value="Genomic_DNA"/>
</dbReference>
<sequence>MNKTIQETLKWFENEISSELAKPRKTASKHLDVIKDRVNDIKDTSERFDYSDVNDPDVYQNYATSIYKKTLEKMNEIEFPEVITYKNIDDFYNRTLNILNSYIEILAKYLTWLKRDRSYKTRVKNLDRAITRLQQELYKLNTKTLDEYLEYEKYESVIDDLNYLQELINRKKEIENEIESHKDDIERLDKIIAEKSREKEELEGHPGFAQLKENKAKLSQIELTISSKVNEIKKLCSKILKAADTRKVELDDYTRELIKSIIKNPLEELVKETDGYPGIKSMLKEVRKISESPNIQMKKEKLEKAFNNMEEILNDSLLDLQKEAKFLLKQTQAIEEKFAELEIDRKISKLKREIEDLKIDKDRITLAQRRELAEIEKEVNNLYEDLMKRIEEYTGKHVNILLEAT</sequence>
<dbReference type="AlphaFoldDB" id="A0A9Y1BJI3"/>
<protein>
    <submittedName>
        <fullName evidence="2">Uncharacterized protein</fullName>
    </submittedName>
</protein>
<reference evidence="2" key="1">
    <citation type="journal article" date="2022" name="Nat. Microbiol.">
        <title>Unique mobile elements and scalable gene flow at the prokaryote-eukaryote boundary revealed by circularized Asgard archaea genomes.</title>
        <authorList>
            <person name="Wu F."/>
            <person name="Speth D.R."/>
            <person name="Philosof A."/>
            <person name="Cremiere A."/>
            <person name="Narayanan A."/>
            <person name="Barco R.A."/>
            <person name="Connon S.A."/>
            <person name="Amend J.P."/>
            <person name="Antoshechkin I.A."/>
            <person name="Orphan V.J."/>
        </authorList>
    </citation>
    <scope>NUCLEOTIDE SEQUENCE</scope>
    <source>
        <strain evidence="2">PM71</strain>
    </source>
</reference>